<feature type="compositionally biased region" description="Gly residues" evidence="1">
    <location>
        <begin position="410"/>
        <end position="448"/>
    </location>
</feature>
<name>A0A388LLE9_CHABU</name>
<gene>
    <name evidence="2" type="ORF">CBR_g36699</name>
</gene>
<feature type="region of interest" description="Disordered" evidence="1">
    <location>
        <begin position="378"/>
        <end position="462"/>
    </location>
</feature>
<evidence type="ECO:0000313" key="3">
    <source>
        <dbReference type="Proteomes" id="UP000265515"/>
    </source>
</evidence>
<dbReference type="Gramene" id="GBG83081">
    <property type="protein sequence ID" value="GBG83081"/>
    <property type="gene ID" value="CBR_g36699"/>
</dbReference>
<feature type="region of interest" description="Disordered" evidence="1">
    <location>
        <begin position="150"/>
        <end position="195"/>
    </location>
</feature>
<accession>A0A388LLE9</accession>
<protein>
    <submittedName>
        <fullName evidence="2">Uncharacterized protein</fullName>
    </submittedName>
</protein>
<feature type="region of interest" description="Disordered" evidence="1">
    <location>
        <begin position="259"/>
        <end position="308"/>
    </location>
</feature>
<dbReference type="EMBL" id="BFEA01000428">
    <property type="protein sequence ID" value="GBG83081.1"/>
    <property type="molecule type" value="Genomic_DNA"/>
</dbReference>
<evidence type="ECO:0000313" key="2">
    <source>
        <dbReference type="EMBL" id="GBG83081.1"/>
    </source>
</evidence>
<sequence length="462" mass="50220">MAEECGLAKILHRRNSCLMKVLLHEVLRESMPSDLCILLFRGRNLASFLRGVHDFCLMKKWNKKAMSYMFPLFVCEGLSEEVYALKQKAKTWDELESSLRLRFSEDGMEGQCGECSVKPVVGAPSQAELSGLQRQVGVLEGRLARLEEARKGKRKVSKDSPSKPAGQSGKWIEEDDRESPLSIAAPKRRVGAQARNKGEGFVEIKEEPDANVTLAVMAPIPKRGLINGEASSAAGHERQKNGWWPEHWVKGVCDCWGKTGRTPQGNKEKGVTGEKGKLEPPKLTKAQRKARNLAQGGQATEKGQSSRQVAITPRELGGEVRPMGPPPIEQALRGQWALCNQMGLWSAYNPYMPWAQGNYMGPLMNIMPRVPPPVQIQPVGPLWSPMQQVPQDGMAGRRGQRPAVGRGRGHGGGGNTGRGDGGRGNTGRGDGGRGNTGRGDGGRGNGGRGNDRQGVEGRDGSR</sequence>
<dbReference type="AlphaFoldDB" id="A0A388LLE9"/>
<evidence type="ECO:0000256" key="1">
    <source>
        <dbReference type="SAM" id="MobiDB-lite"/>
    </source>
</evidence>
<keyword evidence="3" id="KW-1185">Reference proteome</keyword>
<organism evidence="2 3">
    <name type="scientific">Chara braunii</name>
    <name type="common">Braun's stonewort</name>
    <dbReference type="NCBI Taxonomy" id="69332"/>
    <lineage>
        <taxon>Eukaryota</taxon>
        <taxon>Viridiplantae</taxon>
        <taxon>Streptophyta</taxon>
        <taxon>Charophyceae</taxon>
        <taxon>Charales</taxon>
        <taxon>Characeae</taxon>
        <taxon>Chara</taxon>
    </lineage>
</organism>
<feature type="compositionally biased region" description="Basic and acidic residues" evidence="1">
    <location>
        <begin position="449"/>
        <end position="462"/>
    </location>
</feature>
<feature type="compositionally biased region" description="Basic and acidic residues" evidence="1">
    <location>
        <begin position="266"/>
        <end position="282"/>
    </location>
</feature>
<proteinExistence type="predicted"/>
<feature type="compositionally biased region" description="Polar residues" evidence="1">
    <location>
        <begin position="295"/>
        <end position="308"/>
    </location>
</feature>
<comment type="caution">
    <text evidence="2">The sequence shown here is derived from an EMBL/GenBank/DDBJ whole genome shotgun (WGS) entry which is preliminary data.</text>
</comment>
<dbReference type="Proteomes" id="UP000265515">
    <property type="component" value="Unassembled WGS sequence"/>
</dbReference>
<reference evidence="2 3" key="1">
    <citation type="journal article" date="2018" name="Cell">
        <title>The Chara Genome: Secondary Complexity and Implications for Plant Terrestrialization.</title>
        <authorList>
            <person name="Nishiyama T."/>
            <person name="Sakayama H."/>
            <person name="Vries J.D."/>
            <person name="Buschmann H."/>
            <person name="Saint-Marcoux D."/>
            <person name="Ullrich K.K."/>
            <person name="Haas F.B."/>
            <person name="Vanderstraeten L."/>
            <person name="Becker D."/>
            <person name="Lang D."/>
            <person name="Vosolsobe S."/>
            <person name="Rombauts S."/>
            <person name="Wilhelmsson P.K.I."/>
            <person name="Janitza P."/>
            <person name="Kern R."/>
            <person name="Heyl A."/>
            <person name="Rumpler F."/>
            <person name="Villalobos L.I.A.C."/>
            <person name="Clay J.M."/>
            <person name="Skokan R."/>
            <person name="Toyoda A."/>
            <person name="Suzuki Y."/>
            <person name="Kagoshima H."/>
            <person name="Schijlen E."/>
            <person name="Tajeshwar N."/>
            <person name="Catarino B."/>
            <person name="Hetherington A.J."/>
            <person name="Saltykova A."/>
            <person name="Bonnot C."/>
            <person name="Breuninger H."/>
            <person name="Symeonidi A."/>
            <person name="Radhakrishnan G.V."/>
            <person name="Van Nieuwerburgh F."/>
            <person name="Deforce D."/>
            <person name="Chang C."/>
            <person name="Karol K.G."/>
            <person name="Hedrich R."/>
            <person name="Ulvskov P."/>
            <person name="Glockner G."/>
            <person name="Delwiche C.F."/>
            <person name="Petrasek J."/>
            <person name="Van de Peer Y."/>
            <person name="Friml J."/>
            <person name="Beilby M."/>
            <person name="Dolan L."/>
            <person name="Kohara Y."/>
            <person name="Sugano S."/>
            <person name="Fujiyama A."/>
            <person name="Delaux P.-M."/>
            <person name="Quint M."/>
            <person name="TheiBen G."/>
            <person name="Hagemann M."/>
            <person name="Harholt J."/>
            <person name="Dunand C."/>
            <person name="Zachgo S."/>
            <person name="Langdale J."/>
            <person name="Maumus F."/>
            <person name="Straeten D.V.D."/>
            <person name="Gould S.B."/>
            <person name="Rensing S.A."/>
        </authorList>
    </citation>
    <scope>NUCLEOTIDE SEQUENCE [LARGE SCALE GENOMIC DNA]</scope>
    <source>
        <strain evidence="2 3">S276</strain>
    </source>
</reference>